<dbReference type="AlphaFoldDB" id="A0A3L6LCC5"/>
<evidence type="ECO:0000313" key="8">
    <source>
        <dbReference type="EMBL" id="RHW72867.1"/>
    </source>
</evidence>
<comment type="subcellular location">
    <subcellularLocation>
        <location evidence="1">Cell membrane</location>
        <topology evidence="1">Lipid-anchor</topology>
        <topology evidence="1">GPI-anchor</topology>
    </subcellularLocation>
</comment>
<dbReference type="GO" id="GO:0098552">
    <property type="term" value="C:side of membrane"/>
    <property type="evidence" value="ECO:0007669"/>
    <property type="project" value="UniProtKB-KW"/>
</dbReference>
<evidence type="ECO:0000256" key="1">
    <source>
        <dbReference type="ARBA" id="ARBA00004609"/>
    </source>
</evidence>
<keyword evidence="5" id="KW-0325">Glycoprotein</keyword>
<accession>A0A3L6LCC5</accession>
<keyword evidence="2" id="KW-1003">Cell membrane</keyword>
<feature type="domain" description="Trypanosome variant surface glycoprotein A-type N-terminal" evidence="7">
    <location>
        <begin position="3"/>
        <end position="178"/>
    </location>
</feature>
<dbReference type="Pfam" id="PF00913">
    <property type="entry name" value="Trypan_glycop"/>
    <property type="match status" value="1"/>
</dbReference>
<dbReference type="InterPro" id="IPR001812">
    <property type="entry name" value="Trypano_VSG_A_N_dom"/>
</dbReference>
<evidence type="ECO:0000259" key="7">
    <source>
        <dbReference type="Pfam" id="PF00913"/>
    </source>
</evidence>
<dbReference type="SUPFAM" id="SSF58087">
    <property type="entry name" value="Variant surface glycoprotein (N-terminal domain)"/>
    <property type="match status" value="1"/>
</dbReference>
<reference evidence="8" key="1">
    <citation type="submission" date="2018-09" db="EMBL/GenBank/DDBJ databases">
        <title>whole genome sequence of T. equiperdum IVM-t1 strain.</title>
        <authorList>
            <person name="Suganuma K."/>
        </authorList>
    </citation>
    <scope>NUCLEOTIDE SEQUENCE [LARGE SCALE GENOMIC DNA]</scope>
    <source>
        <strain evidence="8">IVM-t1</strain>
    </source>
</reference>
<gene>
    <name evidence="8" type="ORF">DPX39_040087800</name>
</gene>
<comment type="caution">
    <text evidence="8">The sequence shown here is derived from an EMBL/GenBank/DDBJ whole genome shotgun (WGS) entry which is preliminary data.</text>
</comment>
<evidence type="ECO:0000256" key="4">
    <source>
        <dbReference type="ARBA" id="ARBA00023136"/>
    </source>
</evidence>
<keyword evidence="6" id="KW-0449">Lipoprotein</keyword>
<keyword evidence="4" id="KW-0472">Membrane</keyword>
<name>A0A3L6LCC5_9TRYP</name>
<dbReference type="GO" id="GO:0042783">
    <property type="term" value="P:symbiont-mediated evasion of host immune response"/>
    <property type="evidence" value="ECO:0007669"/>
    <property type="project" value="InterPro"/>
</dbReference>
<evidence type="ECO:0000256" key="6">
    <source>
        <dbReference type="ARBA" id="ARBA00023288"/>
    </source>
</evidence>
<dbReference type="EMBL" id="QSBY01000004">
    <property type="protein sequence ID" value="RHW72867.1"/>
    <property type="molecule type" value="Genomic_DNA"/>
</dbReference>
<protein>
    <submittedName>
        <fullName evidence="8">Trypanosome variant surface glycoprotein (A-type)</fullName>
    </submittedName>
</protein>
<evidence type="ECO:0000256" key="3">
    <source>
        <dbReference type="ARBA" id="ARBA00022622"/>
    </source>
</evidence>
<dbReference type="GO" id="GO:0005886">
    <property type="term" value="C:plasma membrane"/>
    <property type="evidence" value="ECO:0007669"/>
    <property type="project" value="UniProtKB-SubCell"/>
</dbReference>
<keyword evidence="3" id="KW-0336">GPI-anchor</keyword>
<organism evidence="8">
    <name type="scientific">Trypanosoma brucei equiperdum</name>
    <dbReference type="NCBI Taxonomy" id="630700"/>
    <lineage>
        <taxon>Eukaryota</taxon>
        <taxon>Discoba</taxon>
        <taxon>Euglenozoa</taxon>
        <taxon>Kinetoplastea</taxon>
        <taxon>Metakinetoplastina</taxon>
        <taxon>Trypanosomatida</taxon>
        <taxon>Trypanosomatidae</taxon>
        <taxon>Trypanosoma</taxon>
    </lineage>
</organism>
<evidence type="ECO:0000256" key="2">
    <source>
        <dbReference type="ARBA" id="ARBA00022475"/>
    </source>
</evidence>
<sequence length="187" mass="19820">MIIATGAIQEGTGQCISNHDSDGSAGIQGLAALGNMNQNCKVLDAKALQTFDESAVLGPNGLKQFSRSARTVVANNEKACCLFTTTNIKSYATGTTGTASINMAGGLIKVVSGNANFNVHDMLTGHVTEKTKIMKAAYDAIKEIQTTPEDYFNKDIDTIKTDGSFQKAFKNIYNAQQGLAGILSKMK</sequence>
<proteinExistence type="predicted"/>
<dbReference type="Gene3D" id="3.90.150.10">
    <property type="entry name" value="Variant Surface Glycoprotein, subunit A domain 1"/>
    <property type="match status" value="1"/>
</dbReference>
<evidence type="ECO:0000256" key="5">
    <source>
        <dbReference type="ARBA" id="ARBA00023180"/>
    </source>
</evidence>
<dbReference type="Proteomes" id="UP000266743">
    <property type="component" value="Chromosome 4"/>
</dbReference>